<evidence type="ECO:0000313" key="10">
    <source>
        <dbReference type="Proteomes" id="UP000218676"/>
    </source>
</evidence>
<comment type="function">
    <text evidence="6">Part of the ABC transporter complex HmuTUV involved in hemin import. Responsible for energy coupling to the transport system.</text>
</comment>
<evidence type="ECO:0000313" key="9">
    <source>
        <dbReference type="EMBL" id="QOD57639.1"/>
    </source>
</evidence>
<evidence type="ECO:0000313" key="11">
    <source>
        <dbReference type="Proteomes" id="UP000516656"/>
    </source>
</evidence>
<evidence type="ECO:0000313" key="8">
    <source>
        <dbReference type="EMBL" id="BAX53133.1"/>
    </source>
</evidence>
<reference evidence="9 11" key="3">
    <citation type="submission" date="2020-09" db="EMBL/GenBank/DDBJ databases">
        <title>Complete, closed and curated genome sequences of Photobacterium damselae subsp. piscicida isolates from Australia indicate localised evolution and additional plasmid-borne pathogenicity mechanisms.</title>
        <authorList>
            <person name="Baseggio L."/>
            <person name="Silayeva O."/>
            <person name="Buller N."/>
            <person name="Landos M."/>
            <person name="Engelstaedter J."/>
            <person name="Barnes A.C."/>
        </authorList>
    </citation>
    <scope>NUCLEOTIDE SEQUENCE [LARGE SCALE GENOMIC DNA]</scope>
    <source>
        <strain evidence="9 11">AS-16-0540-1</strain>
    </source>
</reference>
<dbReference type="SMR" id="A0A1Q9H5E8"/>
<dbReference type="GO" id="GO:0005524">
    <property type="term" value="F:ATP binding"/>
    <property type="evidence" value="ECO:0007669"/>
    <property type="project" value="UniProtKB-KW"/>
</dbReference>
<dbReference type="PANTHER" id="PTHR42794">
    <property type="entry name" value="HEMIN IMPORT ATP-BINDING PROTEIN HMUV"/>
    <property type="match status" value="1"/>
</dbReference>
<dbReference type="Proteomes" id="UP000516656">
    <property type="component" value="Chromosome 1"/>
</dbReference>
<evidence type="ECO:0000256" key="3">
    <source>
        <dbReference type="ARBA" id="ARBA00022741"/>
    </source>
</evidence>
<evidence type="ECO:0000256" key="4">
    <source>
        <dbReference type="ARBA" id="ARBA00022840"/>
    </source>
</evidence>
<evidence type="ECO:0000256" key="5">
    <source>
        <dbReference type="ARBA" id="ARBA00022967"/>
    </source>
</evidence>
<comment type="similarity">
    <text evidence="1">Belongs to the ABC transporter superfamily.</text>
</comment>
<keyword evidence="2" id="KW-0813">Transport</keyword>
<dbReference type="InterPro" id="IPR027417">
    <property type="entry name" value="P-loop_NTPase"/>
</dbReference>
<dbReference type="PANTHER" id="PTHR42794:SF1">
    <property type="entry name" value="HEMIN IMPORT ATP-BINDING PROTEIN HMUV"/>
    <property type="match status" value="1"/>
</dbReference>
<keyword evidence="4 8" id="KW-0067">ATP-binding</keyword>
<evidence type="ECO:0000256" key="2">
    <source>
        <dbReference type="ARBA" id="ARBA00022448"/>
    </source>
</evidence>
<keyword evidence="3" id="KW-0547">Nucleotide-binding</keyword>
<evidence type="ECO:0000256" key="6">
    <source>
        <dbReference type="ARBA" id="ARBA00037066"/>
    </source>
</evidence>
<dbReference type="Pfam" id="PF00005">
    <property type="entry name" value="ABC_tran"/>
    <property type="match status" value="1"/>
</dbReference>
<proteinExistence type="inferred from homology"/>
<name>A0A1Q9H5E8_PHODP</name>
<gene>
    <name evidence="9" type="ORF">IC627_07190</name>
    <name evidence="8" type="ORF">PDPUS_1_01759</name>
</gene>
<reference evidence="8" key="1">
    <citation type="journal article" date="2017" name="Genome Announc.">
        <title>Whole-Genome Sequence of Photobacterium damselae subsp. piscicida Strain 91-197, Isolated from Hybrid Striped Bass (Morone sp.) in the United States.</title>
        <authorList>
            <person name="Teru Y."/>
            <person name="Hikima J."/>
            <person name="Kono T."/>
            <person name="Sakai M."/>
            <person name="Takano T."/>
            <person name="Hawke J.P."/>
            <person name="Takeyama H."/>
            <person name="Aoki T."/>
        </authorList>
    </citation>
    <scope>NUCLEOTIDE SEQUENCE</scope>
    <source>
        <strain evidence="8">91-197</strain>
    </source>
</reference>
<dbReference type="SMART" id="SM00382">
    <property type="entry name" value="AAA"/>
    <property type="match status" value="1"/>
</dbReference>
<evidence type="ECO:0000259" key="7">
    <source>
        <dbReference type="PROSITE" id="PS50893"/>
    </source>
</evidence>
<dbReference type="Gene3D" id="3.40.50.300">
    <property type="entry name" value="P-loop containing nucleotide triphosphate hydrolases"/>
    <property type="match status" value="1"/>
</dbReference>
<evidence type="ECO:0000256" key="1">
    <source>
        <dbReference type="ARBA" id="ARBA00005417"/>
    </source>
</evidence>
<dbReference type="FunFam" id="3.40.50.300:FF:000134">
    <property type="entry name" value="Iron-enterobactin ABC transporter ATP-binding protein"/>
    <property type="match status" value="1"/>
</dbReference>
<feature type="domain" description="ABC transporter" evidence="7">
    <location>
        <begin position="13"/>
        <end position="249"/>
    </location>
</feature>
<sequence length="265" mass="28569">MSSTLSSHNVIALKASNLHLQLGGKTLLDNVDLEIRSGQITALLGPNGAGKSSLLKVLNGEITPNSGSIEIFSSPKDHWPSELLAKHMGILPQHSTLSFSFLAHEVAELGAMPLAISNHQAQQLAAKNMVKVGVDHLANRLYPTLSGGEKQRVHFARVLTQLSHSGEQCILMLDEPTSALDLAHQHHTLEIAQALSQQGAAVIIVIHDLNLAAQYADRLIILNQGKIQADGTPWQVLTPTAVENVYGWPVQVIAHPEHNYPVILA</sequence>
<dbReference type="InterPro" id="IPR003439">
    <property type="entry name" value="ABC_transporter-like_ATP-bd"/>
</dbReference>
<dbReference type="EMBL" id="CP061854">
    <property type="protein sequence ID" value="QOD57639.1"/>
    <property type="molecule type" value="Genomic_DNA"/>
</dbReference>
<dbReference type="PROSITE" id="PS50893">
    <property type="entry name" value="ABC_TRANSPORTER_2"/>
    <property type="match status" value="1"/>
</dbReference>
<accession>A0A1Q9H5E8</accession>
<dbReference type="RefSeq" id="WP_044175776.1">
    <property type="nucleotide sequence ID" value="NZ_AP018045.1"/>
</dbReference>
<dbReference type="EMBL" id="AP018045">
    <property type="protein sequence ID" value="BAX53133.1"/>
    <property type="molecule type" value="Genomic_DNA"/>
</dbReference>
<protein>
    <submittedName>
        <fullName evidence="9">Heme ABC transporter ATP-binding protein</fullName>
    </submittedName>
    <submittedName>
        <fullName evidence="8">Hemin import ATP-binding protein HmuV</fullName>
    </submittedName>
</protein>
<dbReference type="SUPFAM" id="SSF52540">
    <property type="entry name" value="P-loop containing nucleoside triphosphate hydrolases"/>
    <property type="match status" value="1"/>
</dbReference>
<dbReference type="NCBIfam" id="NF010068">
    <property type="entry name" value="PRK13548.1"/>
    <property type="match status" value="1"/>
</dbReference>
<organism evidence="8 10">
    <name type="scientific">Photobacterium damsela subsp. piscicida</name>
    <name type="common">Pasteurella piscicida</name>
    <dbReference type="NCBI Taxonomy" id="38294"/>
    <lineage>
        <taxon>Bacteria</taxon>
        <taxon>Pseudomonadati</taxon>
        <taxon>Pseudomonadota</taxon>
        <taxon>Gammaproteobacteria</taxon>
        <taxon>Vibrionales</taxon>
        <taxon>Vibrionaceae</taxon>
        <taxon>Photobacterium</taxon>
    </lineage>
</organism>
<dbReference type="CDD" id="cd03214">
    <property type="entry name" value="ABC_Iron-Siderophores_B12_Hemin"/>
    <property type="match status" value="1"/>
</dbReference>
<dbReference type="GO" id="GO:0016887">
    <property type="term" value="F:ATP hydrolysis activity"/>
    <property type="evidence" value="ECO:0007669"/>
    <property type="project" value="InterPro"/>
</dbReference>
<dbReference type="AlphaFoldDB" id="A0A1Q9H5E8"/>
<reference evidence="10" key="2">
    <citation type="submission" date="2017-05" db="EMBL/GenBank/DDBJ databases">
        <title>Whole genome sequence of fish pathogenic bacteria, Photobacterium damselae subsp. piscicida, strain 91-197, isolated from hybrid striped bass (Morone sp.) in USA.</title>
        <authorList>
            <person name="Teru Y."/>
            <person name="Hikima J."/>
            <person name="Kono T."/>
            <person name="Sakai M."/>
            <person name="Takano T."/>
            <person name="Hawke J.P."/>
            <person name="Takeyama H."/>
            <person name="Aoki T."/>
        </authorList>
    </citation>
    <scope>NUCLEOTIDE SEQUENCE [LARGE SCALE GENOMIC DNA]</scope>
    <source>
        <strain evidence="10">91-197</strain>
    </source>
</reference>
<dbReference type="Proteomes" id="UP000218676">
    <property type="component" value="Chromosome 1"/>
</dbReference>
<keyword evidence="5" id="KW-1278">Translocase</keyword>
<dbReference type="InterPro" id="IPR003593">
    <property type="entry name" value="AAA+_ATPase"/>
</dbReference>